<evidence type="ECO:0008006" key="4">
    <source>
        <dbReference type="Google" id="ProtNLM"/>
    </source>
</evidence>
<dbReference type="Proteomes" id="UP001055336">
    <property type="component" value="Chromosome"/>
</dbReference>
<keyword evidence="3" id="KW-1185">Reference proteome</keyword>
<proteinExistence type="predicted"/>
<dbReference type="EMBL" id="CP092488">
    <property type="protein sequence ID" value="UMB68829.1"/>
    <property type="molecule type" value="Genomic_DNA"/>
</dbReference>
<accession>A0ABY3VHC9</accession>
<reference evidence="2" key="1">
    <citation type="submission" date="2022-08" db="EMBL/GenBank/DDBJ databases">
        <title>Whole genome sequencing of non-tuberculosis mycobacteria type-strains.</title>
        <authorList>
            <person name="Igarashi Y."/>
            <person name="Osugi A."/>
            <person name="Mitarai S."/>
        </authorList>
    </citation>
    <scope>NUCLEOTIDE SEQUENCE</scope>
    <source>
        <strain evidence="2">DSM 45127</strain>
    </source>
</reference>
<name>A0ABY3VHC9_9MYCO</name>
<feature type="compositionally biased region" description="Pro residues" evidence="1">
    <location>
        <begin position="348"/>
        <end position="364"/>
    </location>
</feature>
<feature type="compositionally biased region" description="Pro residues" evidence="1">
    <location>
        <begin position="391"/>
        <end position="418"/>
    </location>
</feature>
<feature type="region of interest" description="Disordered" evidence="1">
    <location>
        <begin position="344"/>
        <end position="418"/>
    </location>
</feature>
<gene>
    <name evidence="2" type="ORF">MKK62_20885</name>
</gene>
<protein>
    <recommendedName>
        <fullName evidence="4">DUF4226 domain-containing protein</fullName>
    </recommendedName>
</protein>
<sequence length="418" mass="44127">MAADRAADGIEAVKARLQTLRDALVSAGLTIDPVSNKVVASSAFTGSAHMLAEKLAQFQPQLDAILGEATIVDEELAQAIDMADGDIPIPHGTPTIDRVGTDGLTPEQVTIDANQEKNRRDAFRQVYGRDPLSANDWRMAEALDPHTYDPRYRGYESNVVVGKFNPIPGAGVYRQNMYIPGAEVQNFEFNDRANPHMVGDNRGPSPFAPSEASRVSLYVDMDHGIIVARQNPTLSTDGKDAGAGKPIVNALQGDNGALMIGYQAADPFEPGIAKPFVNVNGTMNIVPTGGGNVAVGGSITPYPSTEAYQFKPDGTITQLFNQQVTTNQLGPLTLPLGHNDVGASLPNLPQPWTPQMPDGLPPSAPRLIPTQPLPLTTLGSAANPPQVYTVPVPPPPAPPVAAPPLPVPTPPPMPAPPS</sequence>
<evidence type="ECO:0000256" key="1">
    <source>
        <dbReference type="SAM" id="MobiDB-lite"/>
    </source>
</evidence>
<dbReference type="RefSeq" id="WP_240260445.1">
    <property type="nucleotide sequence ID" value="NZ_CP092488.2"/>
</dbReference>
<evidence type="ECO:0000313" key="3">
    <source>
        <dbReference type="Proteomes" id="UP001055336"/>
    </source>
</evidence>
<evidence type="ECO:0000313" key="2">
    <source>
        <dbReference type="EMBL" id="UMB68829.1"/>
    </source>
</evidence>
<organism evidence="2 3">
    <name type="scientific">Mycobacterium paraterrae</name>
    <dbReference type="NCBI Taxonomy" id="577492"/>
    <lineage>
        <taxon>Bacteria</taxon>
        <taxon>Bacillati</taxon>
        <taxon>Actinomycetota</taxon>
        <taxon>Actinomycetes</taxon>
        <taxon>Mycobacteriales</taxon>
        <taxon>Mycobacteriaceae</taxon>
        <taxon>Mycobacterium</taxon>
    </lineage>
</organism>
<feature type="compositionally biased region" description="Low complexity" evidence="1">
    <location>
        <begin position="369"/>
        <end position="390"/>
    </location>
</feature>